<dbReference type="Proteomes" id="UP001207468">
    <property type="component" value="Unassembled WGS sequence"/>
</dbReference>
<proteinExistence type="predicted"/>
<dbReference type="EMBL" id="JAGFNK010000093">
    <property type="protein sequence ID" value="KAI9508394.1"/>
    <property type="molecule type" value="Genomic_DNA"/>
</dbReference>
<gene>
    <name evidence="1" type="ORF">F5148DRAFT_1197029</name>
</gene>
<name>A0ACC0UBC4_9AGAM</name>
<accession>A0ACC0UBC4</accession>
<comment type="caution">
    <text evidence="1">The sequence shown here is derived from an EMBL/GenBank/DDBJ whole genome shotgun (WGS) entry which is preliminary data.</text>
</comment>
<protein>
    <submittedName>
        <fullName evidence="1">Uncharacterized protein</fullName>
    </submittedName>
</protein>
<keyword evidence="2" id="KW-1185">Reference proteome</keyword>
<reference evidence="1" key="1">
    <citation type="submission" date="2021-03" db="EMBL/GenBank/DDBJ databases">
        <title>Evolutionary priming and transition to the ectomycorrhizal habit in an iconic lineage of mushroom-forming fungi: is preadaptation a requirement?</title>
        <authorList>
            <consortium name="DOE Joint Genome Institute"/>
            <person name="Looney B.P."/>
            <person name="Miyauchi S."/>
            <person name="Morin E."/>
            <person name="Drula E."/>
            <person name="Courty P.E."/>
            <person name="Chicoki N."/>
            <person name="Fauchery L."/>
            <person name="Kohler A."/>
            <person name="Kuo A."/>
            <person name="LaButti K."/>
            <person name="Pangilinan J."/>
            <person name="Lipzen A."/>
            <person name="Riley R."/>
            <person name="Andreopoulos W."/>
            <person name="He G."/>
            <person name="Johnson J."/>
            <person name="Barry K.W."/>
            <person name="Grigoriev I.V."/>
            <person name="Nagy L."/>
            <person name="Hibbett D."/>
            <person name="Henrissat B."/>
            <person name="Matheny P.B."/>
            <person name="Labbe J."/>
            <person name="Martin A.F."/>
        </authorList>
    </citation>
    <scope>NUCLEOTIDE SEQUENCE</scope>
    <source>
        <strain evidence="1">BPL698</strain>
    </source>
</reference>
<organism evidence="1 2">
    <name type="scientific">Russula earlei</name>
    <dbReference type="NCBI Taxonomy" id="71964"/>
    <lineage>
        <taxon>Eukaryota</taxon>
        <taxon>Fungi</taxon>
        <taxon>Dikarya</taxon>
        <taxon>Basidiomycota</taxon>
        <taxon>Agaricomycotina</taxon>
        <taxon>Agaricomycetes</taxon>
        <taxon>Russulales</taxon>
        <taxon>Russulaceae</taxon>
        <taxon>Russula</taxon>
    </lineage>
</organism>
<sequence length="245" mass="26978">MPNMYRTSPQSLSNDIESDHSLDTMRRPYVRPALWVDRHPMPQHWDLASGDVDPDISEQDGYVLSANGEGSMSGVFVPCDPLSAVRGARPGRLRVKPFTLHRRRIWGATVSPTLTTSPGFRLRDHLPPTPSTPNTDFKNLYHSLRQRDVIPAPRVAPSEVPPAPSLILPPISPALSRTPSSSLRQRPVLHVQTSSPVGTSPPPPTPALPSPYPSKSQFRSSGRLPNRPTLPLWTAAEHYPRAVVV</sequence>
<evidence type="ECO:0000313" key="1">
    <source>
        <dbReference type="EMBL" id="KAI9508394.1"/>
    </source>
</evidence>
<evidence type="ECO:0000313" key="2">
    <source>
        <dbReference type="Proteomes" id="UP001207468"/>
    </source>
</evidence>